<protein>
    <recommendedName>
        <fullName evidence="9">C6 zinc finger domain-containing protein</fullName>
    </recommendedName>
</protein>
<evidence type="ECO:0000256" key="1">
    <source>
        <dbReference type="ARBA" id="ARBA00022723"/>
    </source>
</evidence>
<proteinExistence type="predicted"/>
<reference evidence="7 8" key="1">
    <citation type="journal article" date="2019" name="Appl. Microbiol. Biotechnol.">
        <title>Genome sequence of Isaria javanica and comparative genome analysis insights into family S53 peptidase evolution in fungal entomopathogens.</title>
        <authorList>
            <person name="Lin R."/>
            <person name="Zhang X."/>
            <person name="Xin B."/>
            <person name="Zou M."/>
            <person name="Gao Y."/>
            <person name="Qin F."/>
            <person name="Hu Q."/>
            <person name="Xie B."/>
            <person name="Cheng X."/>
        </authorList>
    </citation>
    <scope>NUCLEOTIDE SEQUENCE [LARGE SCALE GENOMIC DNA]</scope>
    <source>
        <strain evidence="7 8">IJ1G</strain>
    </source>
</reference>
<keyword evidence="2" id="KW-0862">Zinc</keyword>
<keyword evidence="3" id="KW-0805">Transcription regulation</keyword>
<evidence type="ECO:0008006" key="9">
    <source>
        <dbReference type="Google" id="ProtNLM"/>
    </source>
</evidence>
<keyword evidence="5" id="KW-0804">Transcription</keyword>
<dbReference type="GO" id="GO:0046872">
    <property type="term" value="F:metal ion binding"/>
    <property type="evidence" value="ECO:0007669"/>
    <property type="project" value="UniProtKB-KW"/>
</dbReference>
<dbReference type="PANTHER" id="PTHR36206:SF12">
    <property type="entry name" value="ASPERCRYPTIN BIOSYNTHESIS CLUSTER-SPECIFIC TRANSCRIPTION REGULATOR ATNN-RELATED"/>
    <property type="match status" value="1"/>
</dbReference>
<dbReference type="EMBL" id="SPUK01000004">
    <property type="protein sequence ID" value="TQV97616.1"/>
    <property type="molecule type" value="Genomic_DNA"/>
</dbReference>
<gene>
    <name evidence="7" type="ORF">IF1G_03359</name>
</gene>
<evidence type="ECO:0000256" key="5">
    <source>
        <dbReference type="ARBA" id="ARBA00023163"/>
    </source>
</evidence>
<keyword evidence="6" id="KW-0539">Nucleus</keyword>
<sequence>MACLLFVAWEGVQGDYRASQRHMGSGRALAARFGHSIHRKSSLSNIWHETTQVLERMNISAMSFSDDSAPYQPSYHDPLMVTSPGLFAGGFKDVQSARASLMDITRSLLWLGSKVLPNMDEAEKTRRQFEIFERAALLEKWAVHWRDCYAANQSSSNSTSVLNVQLWYTCARVITETGFGGPETRHDDAAERFRDLVDYAEKLSSALFQESGAVSFSLDLGYLIPTFFAATRCRDPYIRRRALRILQSYPRHEGAWQSGPAAVIAERWVAVEERGLGDVESAVQIPEHLRVVHMAVYVQKSSGRGRLRFQLSGADGASSFVEELVSW</sequence>
<evidence type="ECO:0000256" key="6">
    <source>
        <dbReference type="ARBA" id="ARBA00023242"/>
    </source>
</evidence>
<organism evidence="7 8">
    <name type="scientific">Cordyceps javanica</name>
    <dbReference type="NCBI Taxonomy" id="43265"/>
    <lineage>
        <taxon>Eukaryota</taxon>
        <taxon>Fungi</taxon>
        <taxon>Dikarya</taxon>
        <taxon>Ascomycota</taxon>
        <taxon>Pezizomycotina</taxon>
        <taxon>Sordariomycetes</taxon>
        <taxon>Hypocreomycetidae</taxon>
        <taxon>Hypocreales</taxon>
        <taxon>Cordycipitaceae</taxon>
        <taxon>Cordyceps</taxon>
    </lineage>
</organism>
<evidence type="ECO:0000256" key="3">
    <source>
        <dbReference type="ARBA" id="ARBA00023015"/>
    </source>
</evidence>
<dbReference type="AlphaFoldDB" id="A0A545V7B4"/>
<comment type="caution">
    <text evidence="7">The sequence shown here is derived from an EMBL/GenBank/DDBJ whole genome shotgun (WGS) entry which is preliminary data.</text>
</comment>
<evidence type="ECO:0000313" key="8">
    <source>
        <dbReference type="Proteomes" id="UP000315783"/>
    </source>
</evidence>
<dbReference type="InterPro" id="IPR052360">
    <property type="entry name" value="Transcr_Regulatory_Proteins"/>
</dbReference>
<evidence type="ECO:0000313" key="7">
    <source>
        <dbReference type="EMBL" id="TQV97616.1"/>
    </source>
</evidence>
<dbReference type="OrthoDB" id="3598904at2759"/>
<dbReference type="PANTHER" id="PTHR36206">
    <property type="entry name" value="ASPERCRYPTIN BIOSYNTHESIS CLUSTER-SPECIFIC TRANSCRIPTION REGULATOR ATNN-RELATED"/>
    <property type="match status" value="1"/>
</dbReference>
<keyword evidence="8" id="KW-1185">Reference proteome</keyword>
<accession>A0A545V7B4</accession>
<evidence type="ECO:0000256" key="2">
    <source>
        <dbReference type="ARBA" id="ARBA00022833"/>
    </source>
</evidence>
<keyword evidence="4" id="KW-0238">DNA-binding</keyword>
<name>A0A545V7B4_9HYPO</name>
<dbReference type="GO" id="GO:0003677">
    <property type="term" value="F:DNA binding"/>
    <property type="evidence" value="ECO:0007669"/>
    <property type="project" value="UniProtKB-KW"/>
</dbReference>
<keyword evidence="1" id="KW-0479">Metal-binding</keyword>
<evidence type="ECO:0000256" key="4">
    <source>
        <dbReference type="ARBA" id="ARBA00023125"/>
    </source>
</evidence>
<dbReference type="Proteomes" id="UP000315783">
    <property type="component" value="Unassembled WGS sequence"/>
</dbReference>